<name>A0A177ZXT5_9BACI</name>
<protein>
    <recommendedName>
        <fullName evidence="2">Fibronectin type-III domain-containing protein</fullName>
    </recommendedName>
</protein>
<feature type="domain" description="Fibronectin type-III" evidence="2">
    <location>
        <begin position="1"/>
        <end position="60"/>
    </location>
</feature>
<keyword evidence="4" id="KW-1185">Reference proteome</keyword>
<dbReference type="Pfam" id="PF00041">
    <property type="entry name" value="fn3"/>
    <property type="match status" value="1"/>
</dbReference>
<accession>A0A177ZXT5</accession>
<feature type="compositionally biased region" description="Polar residues" evidence="1">
    <location>
        <begin position="70"/>
        <end position="79"/>
    </location>
</feature>
<dbReference type="RefSeq" id="WP_064467900.1">
    <property type="nucleotide sequence ID" value="NZ_LDJR01000034.1"/>
</dbReference>
<evidence type="ECO:0000259" key="2">
    <source>
        <dbReference type="PROSITE" id="PS50853"/>
    </source>
</evidence>
<dbReference type="InterPro" id="IPR003961">
    <property type="entry name" value="FN3_dom"/>
</dbReference>
<dbReference type="STRING" id="217031.ABB05_07440"/>
<dbReference type="AlphaFoldDB" id="A0A177ZXT5"/>
<feature type="region of interest" description="Disordered" evidence="1">
    <location>
        <begin position="40"/>
        <end position="85"/>
    </location>
</feature>
<evidence type="ECO:0000313" key="4">
    <source>
        <dbReference type="Proteomes" id="UP000077881"/>
    </source>
</evidence>
<gene>
    <name evidence="3" type="ORF">ABB05_07440</name>
</gene>
<dbReference type="OrthoDB" id="99456at2"/>
<comment type="caution">
    <text evidence="3">The sequence shown here is derived from an EMBL/GenBank/DDBJ whole genome shotgun (WGS) entry which is preliminary data.</text>
</comment>
<dbReference type="SUPFAM" id="SSF49265">
    <property type="entry name" value="Fibronectin type III"/>
    <property type="match status" value="1"/>
</dbReference>
<dbReference type="Proteomes" id="UP000077881">
    <property type="component" value="Unassembled WGS sequence"/>
</dbReference>
<dbReference type="InterPro" id="IPR013783">
    <property type="entry name" value="Ig-like_fold"/>
</dbReference>
<dbReference type="CDD" id="cd00063">
    <property type="entry name" value="FN3"/>
    <property type="match status" value="1"/>
</dbReference>
<dbReference type="PROSITE" id="PS50853">
    <property type="entry name" value="FN3"/>
    <property type="match status" value="1"/>
</dbReference>
<dbReference type="InterPro" id="IPR036116">
    <property type="entry name" value="FN3_sf"/>
</dbReference>
<organism evidence="3 4">
    <name type="scientific">Lederbergia galactosidilytica</name>
    <dbReference type="NCBI Taxonomy" id="217031"/>
    <lineage>
        <taxon>Bacteria</taxon>
        <taxon>Bacillati</taxon>
        <taxon>Bacillota</taxon>
        <taxon>Bacilli</taxon>
        <taxon>Bacillales</taxon>
        <taxon>Bacillaceae</taxon>
        <taxon>Lederbergia</taxon>
    </lineage>
</organism>
<sequence length="85" mass="9040">MATTYNVYRDGTKVASGLTSKTYTDSDLTPATAYEYHVTAENEHGESGPSNTVTVTTDEPHEPPEEPGGLSSTGNTDTTVDLGWN</sequence>
<reference evidence="3 4" key="1">
    <citation type="submission" date="2015-05" db="EMBL/GenBank/DDBJ databases">
        <title>Comparison of genome.</title>
        <authorList>
            <person name="Zheng Z."/>
            <person name="Sun M."/>
        </authorList>
    </citation>
    <scope>NUCLEOTIDE SEQUENCE [LARGE SCALE GENOMIC DNA]</scope>
    <source>
        <strain evidence="3 4">G25-74</strain>
    </source>
</reference>
<dbReference type="PATRIC" id="fig|217031.6.peg.1605"/>
<dbReference type="Gene3D" id="2.60.40.10">
    <property type="entry name" value="Immunoglobulins"/>
    <property type="match status" value="1"/>
</dbReference>
<evidence type="ECO:0000313" key="3">
    <source>
        <dbReference type="EMBL" id="OAK72682.1"/>
    </source>
</evidence>
<dbReference type="EMBL" id="LDJR01000034">
    <property type="protein sequence ID" value="OAK72682.1"/>
    <property type="molecule type" value="Genomic_DNA"/>
</dbReference>
<proteinExistence type="predicted"/>
<evidence type="ECO:0000256" key="1">
    <source>
        <dbReference type="SAM" id="MobiDB-lite"/>
    </source>
</evidence>